<organism evidence="2 3">
    <name type="scientific">Oopsacas minuta</name>
    <dbReference type="NCBI Taxonomy" id="111878"/>
    <lineage>
        <taxon>Eukaryota</taxon>
        <taxon>Metazoa</taxon>
        <taxon>Porifera</taxon>
        <taxon>Hexactinellida</taxon>
        <taxon>Hexasterophora</taxon>
        <taxon>Lyssacinosida</taxon>
        <taxon>Leucopsacidae</taxon>
        <taxon>Oopsacas</taxon>
    </lineage>
</organism>
<reference evidence="2 3" key="1">
    <citation type="journal article" date="2023" name="BMC Biol.">
        <title>The compact genome of the sponge Oopsacas minuta (Hexactinellida) is lacking key metazoan core genes.</title>
        <authorList>
            <person name="Santini S."/>
            <person name="Schenkelaars Q."/>
            <person name="Jourda C."/>
            <person name="Duchesne M."/>
            <person name="Belahbib H."/>
            <person name="Rocher C."/>
            <person name="Selva M."/>
            <person name="Riesgo A."/>
            <person name="Vervoort M."/>
            <person name="Leys S.P."/>
            <person name="Kodjabachian L."/>
            <person name="Le Bivic A."/>
            <person name="Borchiellini C."/>
            <person name="Claverie J.M."/>
            <person name="Renard E."/>
        </authorList>
    </citation>
    <scope>NUCLEOTIDE SEQUENCE [LARGE SCALE GENOMIC DNA]</scope>
    <source>
        <strain evidence="2">SPO-2</strain>
    </source>
</reference>
<accession>A0AAV7KAZ0</accession>
<gene>
    <name evidence="2" type="ORF">LOD99_15586</name>
</gene>
<dbReference type="Gene3D" id="1.20.58.2220">
    <property type="entry name" value="Formin, FH2 domain"/>
    <property type="match status" value="1"/>
</dbReference>
<dbReference type="SUPFAM" id="SSF101447">
    <property type="entry name" value="Formin homology 2 domain (FH2 domain)"/>
    <property type="match status" value="1"/>
</dbReference>
<keyword evidence="3" id="KW-1185">Reference proteome</keyword>
<dbReference type="AlphaFoldDB" id="A0AAV7KAZ0"/>
<name>A0AAV7KAZ0_9METZ</name>
<dbReference type="InterPro" id="IPR042201">
    <property type="entry name" value="FH2_Formin_sf"/>
</dbReference>
<comment type="caution">
    <text evidence="2">The sequence shown here is derived from an EMBL/GenBank/DDBJ whole genome shotgun (WGS) entry which is preliminary data.</text>
</comment>
<evidence type="ECO:0000313" key="2">
    <source>
        <dbReference type="EMBL" id="KAI6658317.1"/>
    </source>
</evidence>
<dbReference type="InterPro" id="IPR015425">
    <property type="entry name" value="FH2_Formin"/>
</dbReference>
<dbReference type="EMBL" id="JAKMXF010000099">
    <property type="protein sequence ID" value="KAI6658317.1"/>
    <property type="molecule type" value="Genomic_DNA"/>
</dbReference>
<feature type="domain" description="FH2" evidence="1">
    <location>
        <begin position="1"/>
        <end position="200"/>
    </location>
</feature>
<evidence type="ECO:0000313" key="3">
    <source>
        <dbReference type="Proteomes" id="UP001165289"/>
    </source>
</evidence>
<dbReference type="Pfam" id="PF02181">
    <property type="entry name" value="FH2"/>
    <property type="match status" value="1"/>
</dbReference>
<proteinExistence type="predicted"/>
<sequence>MNQTYDSFSEAVGFNLELLPRLKETKAGDNSCTFLDFVSRCYLQTFEHNILQGSIINILPFPDTGDLFIASKITLKELYEALNNLGKQLTKVRENTRHFLEDNNQVSPNKFVEFVEKFFLFAERKIANEIEIWKVGEKAYQELIYYFYGEVKDVWSDTDTFNFFELWCNFASSFKESLLKEHENIVVKRRNDFNKADTKIVPICPSGLKLKVKCRTGNKARFSQSSKPVKIY</sequence>
<evidence type="ECO:0000259" key="1">
    <source>
        <dbReference type="PROSITE" id="PS51444"/>
    </source>
</evidence>
<dbReference type="PROSITE" id="PS51444">
    <property type="entry name" value="FH2"/>
    <property type="match status" value="1"/>
</dbReference>
<protein>
    <submittedName>
        <fullName evidence="2">Formin-like</fullName>
    </submittedName>
</protein>
<dbReference type="Proteomes" id="UP001165289">
    <property type="component" value="Unassembled WGS sequence"/>
</dbReference>